<feature type="region of interest" description="Disordered" evidence="4">
    <location>
        <begin position="337"/>
        <end position="358"/>
    </location>
</feature>
<dbReference type="PANTHER" id="PTHR22792:SF131">
    <property type="entry name" value="LA-RELATED PROTEIN LARP4B"/>
    <property type="match status" value="1"/>
</dbReference>
<dbReference type="Gene3D" id="1.10.10.10">
    <property type="entry name" value="Winged helix-like DNA-binding domain superfamily/Winged helix DNA-binding domain"/>
    <property type="match status" value="1"/>
</dbReference>
<dbReference type="InterPro" id="IPR045180">
    <property type="entry name" value="La_dom_prot"/>
</dbReference>
<feature type="region of interest" description="Disordered" evidence="4">
    <location>
        <begin position="856"/>
        <end position="1006"/>
    </location>
</feature>
<feature type="compositionally biased region" description="Gly residues" evidence="4">
    <location>
        <begin position="789"/>
        <end position="799"/>
    </location>
</feature>
<dbReference type="CDD" id="cd12430">
    <property type="entry name" value="RRM_LARP4_5_like"/>
    <property type="match status" value="1"/>
</dbReference>
<dbReference type="GO" id="GO:0003730">
    <property type="term" value="F:mRNA 3'-UTR binding"/>
    <property type="evidence" value="ECO:0007669"/>
    <property type="project" value="TreeGrafter"/>
</dbReference>
<dbReference type="EMBL" id="HACA01008969">
    <property type="protein sequence ID" value="CDW26330.1"/>
    <property type="molecule type" value="Transcribed_RNA"/>
</dbReference>
<evidence type="ECO:0000259" key="5">
    <source>
        <dbReference type="PROSITE" id="PS50961"/>
    </source>
</evidence>
<evidence type="ECO:0000256" key="1">
    <source>
        <dbReference type="ARBA" id="ARBA00022553"/>
    </source>
</evidence>
<feature type="compositionally biased region" description="Polar residues" evidence="4">
    <location>
        <begin position="637"/>
        <end position="667"/>
    </location>
</feature>
<feature type="region of interest" description="Disordered" evidence="4">
    <location>
        <begin position="1026"/>
        <end position="1158"/>
    </location>
</feature>
<keyword evidence="2 3" id="KW-0694">RNA-binding</keyword>
<feature type="compositionally biased region" description="Polar residues" evidence="4">
    <location>
        <begin position="875"/>
        <end position="886"/>
    </location>
</feature>
<dbReference type="GO" id="GO:0045727">
    <property type="term" value="P:positive regulation of translation"/>
    <property type="evidence" value="ECO:0007669"/>
    <property type="project" value="TreeGrafter"/>
</dbReference>
<dbReference type="PROSITE" id="PS50961">
    <property type="entry name" value="HTH_LA"/>
    <property type="match status" value="1"/>
</dbReference>
<dbReference type="SUPFAM" id="SSF46785">
    <property type="entry name" value="Winged helix' DNA-binding domain"/>
    <property type="match status" value="1"/>
</dbReference>
<dbReference type="EMBL" id="HACA01008970">
    <property type="protein sequence ID" value="CDW26331.1"/>
    <property type="molecule type" value="Transcribed_RNA"/>
</dbReference>
<name>A0A0K2TKZ7_LEPSM</name>
<feature type="compositionally biased region" description="Low complexity" evidence="4">
    <location>
        <begin position="1051"/>
        <end position="1064"/>
    </location>
</feature>
<feature type="compositionally biased region" description="Low complexity" evidence="4">
    <location>
        <begin position="941"/>
        <end position="960"/>
    </location>
</feature>
<dbReference type="InterPro" id="IPR012677">
    <property type="entry name" value="Nucleotide-bd_a/b_plait_sf"/>
</dbReference>
<dbReference type="AlphaFoldDB" id="A0A0K2TKZ7"/>
<feature type="compositionally biased region" description="Gly residues" evidence="4">
    <location>
        <begin position="739"/>
        <end position="750"/>
    </location>
</feature>
<feature type="region of interest" description="Disordered" evidence="4">
    <location>
        <begin position="61"/>
        <end position="99"/>
    </location>
</feature>
<feature type="region of interest" description="Disordered" evidence="4">
    <location>
        <begin position="620"/>
        <end position="836"/>
    </location>
</feature>
<dbReference type="PANTHER" id="PTHR22792">
    <property type="entry name" value="LUPUS LA PROTEIN-RELATED"/>
    <property type="match status" value="1"/>
</dbReference>
<dbReference type="OrthoDB" id="10046764at2759"/>
<feature type="compositionally biased region" description="Polar residues" evidence="4">
    <location>
        <begin position="758"/>
        <end position="786"/>
    </location>
</feature>
<dbReference type="Pfam" id="PF05383">
    <property type="entry name" value="La"/>
    <property type="match status" value="1"/>
</dbReference>
<dbReference type="GO" id="GO:0010494">
    <property type="term" value="C:cytoplasmic stress granule"/>
    <property type="evidence" value="ECO:0007669"/>
    <property type="project" value="TreeGrafter"/>
</dbReference>
<dbReference type="InterPro" id="IPR036390">
    <property type="entry name" value="WH_DNA-bd_sf"/>
</dbReference>
<accession>A0A0K2TKZ7</accession>
<reference evidence="6" key="1">
    <citation type="submission" date="2014-05" db="EMBL/GenBank/DDBJ databases">
        <authorList>
            <person name="Chronopoulou M."/>
        </authorList>
    </citation>
    <scope>NUCLEOTIDE SEQUENCE</scope>
    <source>
        <tissue evidence="6">Whole organism</tissue>
    </source>
</reference>
<dbReference type="InterPro" id="IPR006630">
    <property type="entry name" value="La_HTH"/>
</dbReference>
<feature type="compositionally biased region" description="Low complexity" evidence="4">
    <location>
        <begin position="149"/>
        <end position="158"/>
    </location>
</feature>
<sequence>MSHHVTFTPMEYAAAAAAAAANGSANNNGNIEMMIMPHPPPHHHPQQPTWAPHHANYYAGGQGHYATPATSNPVQTSGNYNGASHYPPPPPPPQAGAPTAAFMTYDPMVVMQQQASPQQPPHIFMSATQSMQQQQQQQGPPPPQEATNSSIESSPSSSSGGGSSQPVNGIHTPAPPPIPLEKLKELLLNQLEYYFSRENLAHDKYLISQMDSDQFVSICTVANFNQVKKLTADIELVTQVLRESNNVQVDADGLKVRPNQPRCTVIIRDTPENTTNEEVEFIFSGDNCPKFVSCEFAHNNSWYVTFESDSDAQEAFKYLREEVKEFKGTPICARIKSKPMNRIPPSSGGGGPPVSSSATAMITSTSAAPAMKGNYRMSNSTTVAPAQTITMTVNSPQPPTVQYQQQVVPASGSAPSSLVAAVPHQTVGAPTTIGQQPQVSATVQLPPQNYPFNTATSLTNTSTIMQHTPTYNGSPIAIYSVPSYYSHGINLPWYPTNPVFPNHAPMFQDNSVAFSQTSYNKPLTSGNNSSNSTPVGNSGVNIQQNNSGGRGSHNYNKPRRGRGGSVGSGVSDRPDQREPRSSYGNHGYYNSGGNNNSMDDSGYTSGYNYSSNSHYGRNNASRSWDGNSSNSSHKKYSGNSLNNNQSPANTGPSHSSLPSSQDPNITPVNAGGSLHSSNSNNDNVTMSSRGGKPDHHSDNVHPSSHYNHFGHHYTSRSSIDSNSGKEGGPPARRGKPTRGGRGGSRGGGGNSDDRNNSHHQMNSYSGSAGSQRGMSAYGNSYRSGVQGNSSGGATSGGGSVSSESHQVPTVVRPQQPRPVFEMKGNDFPALPGSGESGVSVKNLEVVSGNESVKVPGGVVGVSGSVVPGKNNVNNASGSAWESNSNRFLDVVKGTAKMKVSSSKSEGSDEVVHVSASEPTLAPNVSNNAKSESSHKETTENVSKSSPSTSSESEQVMSSTPANKPTDSFNGEVVGRSHSKITPPIPANDSSSTRTAAASCEGKPPPLSYAQVIQKKKEEKEAREAAAAAAAALTSSTTADKGAIDSVNAPASVSTTTTVSSTVSKKTTKDGIKAVNHGGINKEERNSASNNDPIRINNGSIKPNNNNSNEQAKSTAKVSASSTTTKTVSPKSATSSASTVVSASTNNNSLKKSSSANTK</sequence>
<feature type="compositionally biased region" description="Pro residues" evidence="4">
    <location>
        <begin position="86"/>
        <end position="95"/>
    </location>
</feature>
<evidence type="ECO:0000313" key="6">
    <source>
        <dbReference type="EMBL" id="CDW26332.1"/>
    </source>
</evidence>
<organism evidence="6">
    <name type="scientific">Lepeophtheirus salmonis</name>
    <name type="common">Salmon louse</name>
    <name type="synonym">Caligus salmonis</name>
    <dbReference type="NCBI Taxonomy" id="72036"/>
    <lineage>
        <taxon>Eukaryota</taxon>
        <taxon>Metazoa</taxon>
        <taxon>Ecdysozoa</taxon>
        <taxon>Arthropoda</taxon>
        <taxon>Crustacea</taxon>
        <taxon>Multicrustacea</taxon>
        <taxon>Hexanauplia</taxon>
        <taxon>Copepoda</taxon>
        <taxon>Siphonostomatoida</taxon>
        <taxon>Caligidae</taxon>
        <taxon>Lepeophtheirus</taxon>
    </lineage>
</organism>
<feature type="compositionally biased region" description="Low complexity" evidence="4">
    <location>
        <begin position="1095"/>
        <end position="1158"/>
    </location>
</feature>
<dbReference type="InterPro" id="IPR036388">
    <property type="entry name" value="WH-like_DNA-bd_sf"/>
</dbReference>
<keyword evidence="1" id="KW-0597">Phosphoprotein</keyword>
<feature type="compositionally biased region" description="Low complexity" evidence="4">
    <location>
        <begin position="856"/>
        <end position="874"/>
    </location>
</feature>
<feature type="domain" description="HTH La-type RNA-binding" evidence="5">
    <location>
        <begin position="177"/>
        <end position="266"/>
    </location>
</feature>
<feature type="compositionally biased region" description="Low complexity" evidence="4">
    <location>
        <begin position="581"/>
        <end position="599"/>
    </location>
</feature>
<feature type="compositionally biased region" description="Polar residues" evidence="4">
    <location>
        <begin position="518"/>
        <end position="547"/>
    </location>
</feature>
<feature type="compositionally biased region" description="Polar residues" evidence="4">
    <location>
        <begin position="674"/>
        <end position="688"/>
    </location>
</feature>
<feature type="region of interest" description="Disordered" evidence="4">
    <location>
        <begin position="518"/>
        <end position="599"/>
    </location>
</feature>
<dbReference type="SUPFAM" id="SSF54928">
    <property type="entry name" value="RNA-binding domain, RBD"/>
    <property type="match status" value="1"/>
</dbReference>
<dbReference type="Gene3D" id="3.30.70.330">
    <property type="match status" value="1"/>
</dbReference>
<evidence type="ECO:0000256" key="2">
    <source>
        <dbReference type="ARBA" id="ARBA00022884"/>
    </source>
</evidence>
<evidence type="ECO:0000256" key="4">
    <source>
        <dbReference type="SAM" id="MobiDB-lite"/>
    </source>
</evidence>
<dbReference type="EMBL" id="HACA01008971">
    <property type="protein sequence ID" value="CDW26332.1"/>
    <property type="molecule type" value="Transcribed_RNA"/>
</dbReference>
<dbReference type="GO" id="GO:0005829">
    <property type="term" value="C:cytosol"/>
    <property type="evidence" value="ECO:0007669"/>
    <property type="project" value="TreeGrafter"/>
</dbReference>
<proteinExistence type="predicted"/>
<feature type="compositionally biased region" description="Low complexity" evidence="4">
    <location>
        <begin position="800"/>
        <end position="819"/>
    </location>
</feature>
<protein>
    <submittedName>
        <fullName evidence="6">Larelated protein 4like [Acyrthosiphon pisum]</fullName>
    </submittedName>
</protein>
<dbReference type="InterPro" id="IPR058699">
    <property type="entry name" value="RRM_LARP4/4B"/>
</dbReference>
<feature type="region of interest" description="Disordered" evidence="4">
    <location>
        <begin position="128"/>
        <end position="176"/>
    </location>
</feature>
<feature type="compositionally biased region" description="Polar residues" evidence="4">
    <location>
        <begin position="715"/>
        <end position="724"/>
    </location>
</feature>
<dbReference type="Pfam" id="PF26088">
    <property type="entry name" value="RRM_LARP4"/>
    <property type="match status" value="1"/>
</dbReference>
<dbReference type="InterPro" id="IPR035979">
    <property type="entry name" value="RBD_domain_sf"/>
</dbReference>
<dbReference type="SMART" id="SM00715">
    <property type="entry name" value="LA"/>
    <property type="match status" value="1"/>
</dbReference>
<feature type="compositionally biased region" description="Polar residues" evidence="4">
    <location>
        <begin position="68"/>
        <end position="82"/>
    </location>
</feature>
<evidence type="ECO:0000256" key="3">
    <source>
        <dbReference type="PROSITE-ProRule" id="PRU00332"/>
    </source>
</evidence>